<evidence type="ECO:0008006" key="3">
    <source>
        <dbReference type="Google" id="ProtNLM"/>
    </source>
</evidence>
<protein>
    <recommendedName>
        <fullName evidence="3">Immunity protein 50</fullName>
    </recommendedName>
</protein>
<dbReference type="Proteomes" id="UP000190150">
    <property type="component" value="Unassembled WGS sequence"/>
</dbReference>
<gene>
    <name evidence="1" type="ORF">SAMN05660841_04112</name>
</gene>
<dbReference type="RefSeq" id="WP_139375428.1">
    <property type="nucleotide sequence ID" value="NZ_FUZF01000026.1"/>
</dbReference>
<sequence>MEDYKLEKTIWTECDYEQMGWHDASIYGFIFQNDNIDSTTTDLLFDIDYIFKWVQPVPPKGNFSFWVAPCTLKFDNTYALTIDIDRRGGMTDMFEVADIHLLAKTKEKENKWFYEWQIELQDGRIAFKSTGFKQMVRQAPLLTGSQVLTLAERNGISFSQTPFQ</sequence>
<keyword evidence="2" id="KW-1185">Reference proteome</keyword>
<dbReference type="EMBL" id="FUZF01000026">
    <property type="protein sequence ID" value="SKC08339.1"/>
    <property type="molecule type" value="Genomic_DNA"/>
</dbReference>
<proteinExistence type="predicted"/>
<name>A0A1T5GIX2_9SPHI</name>
<evidence type="ECO:0000313" key="2">
    <source>
        <dbReference type="Proteomes" id="UP000190150"/>
    </source>
</evidence>
<evidence type="ECO:0000313" key="1">
    <source>
        <dbReference type="EMBL" id="SKC08339.1"/>
    </source>
</evidence>
<dbReference type="AlphaFoldDB" id="A0A1T5GIX2"/>
<dbReference type="OrthoDB" id="7060651at2"/>
<dbReference type="STRING" id="1513896.SAMN05660841_04112"/>
<organism evidence="1 2">
    <name type="scientific">Sphingobacterium nematocida</name>
    <dbReference type="NCBI Taxonomy" id="1513896"/>
    <lineage>
        <taxon>Bacteria</taxon>
        <taxon>Pseudomonadati</taxon>
        <taxon>Bacteroidota</taxon>
        <taxon>Sphingobacteriia</taxon>
        <taxon>Sphingobacteriales</taxon>
        <taxon>Sphingobacteriaceae</taxon>
        <taxon>Sphingobacterium</taxon>
    </lineage>
</organism>
<reference evidence="2" key="1">
    <citation type="submission" date="2017-02" db="EMBL/GenBank/DDBJ databases">
        <authorList>
            <person name="Varghese N."/>
            <person name="Submissions S."/>
        </authorList>
    </citation>
    <scope>NUCLEOTIDE SEQUENCE [LARGE SCALE GENOMIC DNA]</scope>
    <source>
        <strain evidence="2">DSM 24091</strain>
    </source>
</reference>
<accession>A0A1T5GIX2</accession>